<reference evidence="1" key="1">
    <citation type="submission" date="2023-03" db="EMBL/GenBank/DDBJ databases">
        <title>Massive genome expansion in bonnet fungi (Mycena s.s.) driven by repeated elements and novel gene families across ecological guilds.</title>
        <authorList>
            <consortium name="Lawrence Berkeley National Laboratory"/>
            <person name="Harder C.B."/>
            <person name="Miyauchi S."/>
            <person name="Viragh M."/>
            <person name="Kuo A."/>
            <person name="Thoen E."/>
            <person name="Andreopoulos B."/>
            <person name="Lu D."/>
            <person name="Skrede I."/>
            <person name="Drula E."/>
            <person name="Henrissat B."/>
            <person name="Morin E."/>
            <person name="Kohler A."/>
            <person name="Barry K."/>
            <person name="LaButti K."/>
            <person name="Morin E."/>
            <person name="Salamov A."/>
            <person name="Lipzen A."/>
            <person name="Mereny Z."/>
            <person name="Hegedus B."/>
            <person name="Baldrian P."/>
            <person name="Stursova M."/>
            <person name="Weitz H."/>
            <person name="Taylor A."/>
            <person name="Grigoriev I.V."/>
            <person name="Nagy L.G."/>
            <person name="Martin F."/>
            <person name="Kauserud H."/>
        </authorList>
    </citation>
    <scope>NUCLEOTIDE SEQUENCE</scope>
    <source>
        <strain evidence="1">CBHHK002</strain>
    </source>
</reference>
<protein>
    <recommendedName>
        <fullName evidence="3">F-box domain-containing protein</fullName>
    </recommendedName>
</protein>
<evidence type="ECO:0000313" key="2">
    <source>
        <dbReference type="Proteomes" id="UP001218218"/>
    </source>
</evidence>
<organism evidence="1 2">
    <name type="scientific">Mycena albidolilacea</name>
    <dbReference type="NCBI Taxonomy" id="1033008"/>
    <lineage>
        <taxon>Eukaryota</taxon>
        <taxon>Fungi</taxon>
        <taxon>Dikarya</taxon>
        <taxon>Basidiomycota</taxon>
        <taxon>Agaricomycotina</taxon>
        <taxon>Agaricomycetes</taxon>
        <taxon>Agaricomycetidae</taxon>
        <taxon>Agaricales</taxon>
        <taxon>Marasmiineae</taxon>
        <taxon>Mycenaceae</taxon>
        <taxon>Mycena</taxon>
    </lineage>
</organism>
<sequence>MFAKSMVDHEKSVESTEISELVGGRVHNQLGYTRPSPVLRIDEPVAQSLLKRSPFDAVPDDILYELFMSLAGEPSAETCDTLVFLSHLCSNWRSIIVRAPLLWQFATMYFSGSSRDHSATIESFLNRAQDQPISFGLFFRKTPSFTSFLIPILRRHAPRIHRLHFTANNLATLWSYLDNIFSQCLFSPGDHEVISRPEPSFPIFVSAAVPTWPSYLGITSLSFVYSSLNLQGVFLVVKISQRTLQRLKLYFQNRYEVVTPTHWLLMDGPDLELPQLRSLDLGYNDPLSLLPSLVSLTVHDFGGCPDADTPSADLVPFPAPSRVPVLVQSNAHPLDHFLATLVHAVPNPDVLASLRFTGLDCFASCVLEHALDYLGPDLRELQVSKCSPEMLDAFVASVSCGEFRWILKRLTIRGMDTDELLESVWIRHLIMHERLEVRIPPLSHSNTIICDSPYVGYAL</sequence>
<gene>
    <name evidence="1" type="ORF">DFH08DRAFT_1086416</name>
</gene>
<name>A0AAD6ZF80_9AGAR</name>
<keyword evidence="2" id="KW-1185">Reference proteome</keyword>
<accession>A0AAD6ZF80</accession>
<dbReference type="AlphaFoldDB" id="A0AAD6ZF80"/>
<evidence type="ECO:0000313" key="1">
    <source>
        <dbReference type="EMBL" id="KAJ7319094.1"/>
    </source>
</evidence>
<comment type="caution">
    <text evidence="1">The sequence shown here is derived from an EMBL/GenBank/DDBJ whole genome shotgun (WGS) entry which is preliminary data.</text>
</comment>
<evidence type="ECO:0008006" key="3">
    <source>
        <dbReference type="Google" id="ProtNLM"/>
    </source>
</evidence>
<proteinExistence type="predicted"/>
<dbReference type="Proteomes" id="UP001218218">
    <property type="component" value="Unassembled WGS sequence"/>
</dbReference>
<dbReference type="EMBL" id="JARIHO010000055">
    <property type="protein sequence ID" value="KAJ7319094.1"/>
    <property type="molecule type" value="Genomic_DNA"/>
</dbReference>